<dbReference type="OrthoDB" id="2129069at2759"/>
<comment type="caution">
    <text evidence="4">The sequence shown here is derived from an EMBL/GenBank/DDBJ whole genome shotgun (WGS) entry which is preliminary data.</text>
</comment>
<evidence type="ECO:0000256" key="3">
    <source>
        <dbReference type="SAM" id="Coils"/>
    </source>
</evidence>
<dbReference type="PANTHER" id="PTHR12499:SF0">
    <property type="entry name" value="OPTIC ATROPHY 3 PROTEIN"/>
    <property type="match status" value="1"/>
</dbReference>
<feature type="non-terminal residue" evidence="4">
    <location>
        <position position="127"/>
    </location>
</feature>
<dbReference type="STRING" id="56484.A0A1Y2F9S9"/>
<comment type="similarity">
    <text evidence="1">Belongs to the OPA3 family.</text>
</comment>
<gene>
    <name evidence="4" type="ORF">BCR37DRAFT_334389</name>
</gene>
<dbReference type="AlphaFoldDB" id="A0A1Y2F9S9"/>
<dbReference type="EMBL" id="MCFI01000013">
    <property type="protein sequence ID" value="ORY80387.1"/>
    <property type="molecule type" value="Genomic_DNA"/>
</dbReference>
<evidence type="ECO:0000313" key="4">
    <source>
        <dbReference type="EMBL" id="ORY80387.1"/>
    </source>
</evidence>
<dbReference type="InterPro" id="IPR010754">
    <property type="entry name" value="OPA3-like"/>
</dbReference>
<dbReference type="GO" id="GO:0019216">
    <property type="term" value="P:regulation of lipid metabolic process"/>
    <property type="evidence" value="ECO:0007669"/>
    <property type="project" value="TreeGrafter"/>
</dbReference>
<evidence type="ECO:0000313" key="5">
    <source>
        <dbReference type="Proteomes" id="UP000193685"/>
    </source>
</evidence>
<dbReference type="GeneID" id="63783740"/>
<dbReference type="GO" id="GO:0005739">
    <property type="term" value="C:mitochondrion"/>
    <property type="evidence" value="ECO:0007669"/>
    <property type="project" value="TreeGrafter"/>
</dbReference>
<accession>A0A1Y2F9S9</accession>
<proteinExistence type="inferred from homology"/>
<dbReference type="PANTHER" id="PTHR12499">
    <property type="entry name" value="OPTIC ATROPHY 3 PROTEIN OPA3"/>
    <property type="match status" value="1"/>
</dbReference>
<protein>
    <submittedName>
        <fullName evidence="4">Optic atrophy 3-like protein</fullName>
    </submittedName>
</protein>
<dbReference type="Proteomes" id="UP000193685">
    <property type="component" value="Unassembled WGS sequence"/>
</dbReference>
<evidence type="ECO:0000256" key="1">
    <source>
        <dbReference type="ARBA" id="ARBA00007584"/>
    </source>
</evidence>
<evidence type="ECO:0000256" key="2">
    <source>
        <dbReference type="ARBA" id="ARBA00023054"/>
    </source>
</evidence>
<name>A0A1Y2F9S9_PROLT</name>
<organism evidence="4 5">
    <name type="scientific">Protomyces lactucae-debilis</name>
    <dbReference type="NCBI Taxonomy" id="2754530"/>
    <lineage>
        <taxon>Eukaryota</taxon>
        <taxon>Fungi</taxon>
        <taxon>Dikarya</taxon>
        <taxon>Ascomycota</taxon>
        <taxon>Taphrinomycotina</taxon>
        <taxon>Taphrinomycetes</taxon>
        <taxon>Taphrinales</taxon>
        <taxon>Protomycetaceae</taxon>
        <taxon>Protomyces</taxon>
    </lineage>
</organism>
<keyword evidence="5" id="KW-1185">Reference proteome</keyword>
<sequence length="127" mass="14340">TFKLGTLAIRTLAKPISVALKSQAKQHATFRKVCINLAQTMHRFDINMRMNLLGEKGLQHVRPLNEAKAIDSGANFISETFLFSVAGGLIVFESWRSRKKEQNRREGVADAIETLQKEVEDLRSDLQ</sequence>
<keyword evidence="2 3" id="KW-0175">Coiled coil</keyword>
<feature type="coiled-coil region" evidence="3">
    <location>
        <begin position="98"/>
        <end position="125"/>
    </location>
</feature>
<dbReference type="OMA" id="WAEFEGT"/>
<reference evidence="4 5" key="1">
    <citation type="submission" date="2016-07" db="EMBL/GenBank/DDBJ databases">
        <title>Pervasive Adenine N6-methylation of Active Genes in Fungi.</title>
        <authorList>
            <consortium name="DOE Joint Genome Institute"/>
            <person name="Mondo S.J."/>
            <person name="Dannebaum R.O."/>
            <person name="Kuo R.C."/>
            <person name="Labutti K."/>
            <person name="Haridas S."/>
            <person name="Kuo A."/>
            <person name="Salamov A."/>
            <person name="Ahrendt S.R."/>
            <person name="Lipzen A."/>
            <person name="Sullivan W."/>
            <person name="Andreopoulos W.B."/>
            <person name="Clum A."/>
            <person name="Lindquist E."/>
            <person name="Daum C."/>
            <person name="Ramamoorthy G.K."/>
            <person name="Gryganskyi A."/>
            <person name="Culley D."/>
            <person name="Magnuson J.K."/>
            <person name="James T.Y."/>
            <person name="O'Malley M.A."/>
            <person name="Stajich J.E."/>
            <person name="Spatafora J.W."/>
            <person name="Visel A."/>
            <person name="Grigoriev I.V."/>
        </authorList>
    </citation>
    <scope>NUCLEOTIDE SEQUENCE [LARGE SCALE GENOMIC DNA]</scope>
    <source>
        <strain evidence="4 5">12-1054</strain>
    </source>
</reference>
<feature type="non-terminal residue" evidence="4">
    <location>
        <position position="1"/>
    </location>
</feature>
<dbReference type="Pfam" id="PF07047">
    <property type="entry name" value="OPA3"/>
    <property type="match status" value="1"/>
</dbReference>
<dbReference type="RefSeq" id="XP_040724275.1">
    <property type="nucleotide sequence ID" value="XM_040867141.1"/>
</dbReference>